<evidence type="ECO:0000313" key="1">
    <source>
        <dbReference type="EMBL" id="QHT74193.1"/>
    </source>
</evidence>
<reference evidence="1" key="1">
    <citation type="journal article" date="2020" name="Nature">
        <title>Giant virus diversity and host interactions through global metagenomics.</title>
        <authorList>
            <person name="Schulz F."/>
            <person name="Roux S."/>
            <person name="Paez-Espino D."/>
            <person name="Jungbluth S."/>
            <person name="Walsh D.A."/>
            <person name="Denef V.J."/>
            <person name="McMahon K.D."/>
            <person name="Konstantinidis K.T."/>
            <person name="Eloe-Fadrosh E.A."/>
            <person name="Kyrpides N.C."/>
            <person name="Woyke T."/>
        </authorList>
    </citation>
    <scope>NUCLEOTIDE SEQUENCE</scope>
    <source>
        <strain evidence="1">GVMAG-M-3300023179-4</strain>
    </source>
</reference>
<sequence>MCSLKKIIYRFHEYPDILINKYNSPYDYMRYCNFIRMLNHYCKCNSNDKINFY</sequence>
<dbReference type="AlphaFoldDB" id="A0A6C0H2B6"/>
<organism evidence="1">
    <name type="scientific">viral metagenome</name>
    <dbReference type="NCBI Taxonomy" id="1070528"/>
    <lineage>
        <taxon>unclassified sequences</taxon>
        <taxon>metagenomes</taxon>
        <taxon>organismal metagenomes</taxon>
    </lineage>
</organism>
<name>A0A6C0H2B6_9ZZZZ</name>
<protein>
    <submittedName>
        <fullName evidence="1">Uncharacterized protein</fullName>
    </submittedName>
</protein>
<accession>A0A6C0H2B6</accession>
<dbReference type="EMBL" id="MN739841">
    <property type="protein sequence ID" value="QHT74193.1"/>
    <property type="molecule type" value="Genomic_DNA"/>
</dbReference>
<proteinExistence type="predicted"/>